<dbReference type="RefSeq" id="WP_081147637.1">
    <property type="nucleotide sequence ID" value="NZ_LVYD01000045.1"/>
</dbReference>
<dbReference type="InterPro" id="IPR051198">
    <property type="entry name" value="BchE-like"/>
</dbReference>
<evidence type="ECO:0000256" key="2">
    <source>
        <dbReference type="ARBA" id="ARBA00022691"/>
    </source>
</evidence>
<dbReference type="GO" id="GO:0046872">
    <property type="term" value="F:metal ion binding"/>
    <property type="evidence" value="ECO:0007669"/>
    <property type="project" value="UniProtKB-KW"/>
</dbReference>
<reference evidence="6 7" key="1">
    <citation type="submission" date="2016-03" db="EMBL/GenBank/DDBJ databases">
        <title>Niastella vici sp. nov., isolated from farmland soil.</title>
        <authorList>
            <person name="Chen L."/>
            <person name="Wang D."/>
            <person name="Yang S."/>
            <person name="Wang G."/>
        </authorList>
    </citation>
    <scope>NUCLEOTIDE SEQUENCE [LARGE SCALE GENOMIC DNA]</scope>
    <source>
        <strain evidence="6 7">DJ57</strain>
    </source>
</reference>
<keyword evidence="3" id="KW-0479">Metal-binding</keyword>
<dbReference type="GO" id="GO:0003824">
    <property type="term" value="F:catalytic activity"/>
    <property type="evidence" value="ECO:0007669"/>
    <property type="project" value="InterPro"/>
</dbReference>
<sequence length="508" mass="57980">MRSLKIGVIDLVCKSPSRSLWGKIMHANLASIMPQVIATWCEQEGHTVTMICYTGNEDLRKELPENVDLIFISSFTQAALLAYAISNYFRSRGIITVLGGPHARCYPDDAIQYFDYVLGFTNRGIITELLNNCIPQRPVGKKMCAGKQPANLCSIQERWKFIEATLKKAPFIKIVPILGSVGCPYTCSFCIDSTVTYQALDFQTISSDLQFLLTKYKKPWIAWHDPNFGIRFDESMQAIASAAPPKSFHFIAESSLSVLTEGHLNKLKENGFAALLPGVESWYELGNKARASHITGAEKVKQISEHINTVFRYVPYVQTNFVLGLDSDAGAEPFELTKRFIDSSPTAFPGFSLLTAFGEAAPLNLEYQRAGRVLPFPFHFLNNHLAMNVKPKNYDWVDFYDKVIDLTEYAFSPKAIYRRFMHTKGFTSKWMNVMRAISSEGWGRLKFYRQVRQNLIQDRNFRKYFEGESQQLPEFYKNIIKTDLGVWWQWLPDTALLHNAYAYLQKTN</sequence>
<comment type="cofactor">
    <cofactor evidence="1">
        <name>[4Fe-4S] cluster</name>
        <dbReference type="ChEBI" id="CHEBI:49883"/>
    </cofactor>
</comment>
<evidence type="ECO:0000256" key="3">
    <source>
        <dbReference type="ARBA" id="ARBA00022723"/>
    </source>
</evidence>
<dbReference type="OrthoDB" id="9801424at2"/>
<dbReference type="SFLD" id="SFLDS00029">
    <property type="entry name" value="Radical_SAM"/>
    <property type="match status" value="1"/>
</dbReference>
<evidence type="ECO:0000256" key="4">
    <source>
        <dbReference type="ARBA" id="ARBA00023004"/>
    </source>
</evidence>
<protein>
    <submittedName>
        <fullName evidence="6">Radical SAM protein</fullName>
    </submittedName>
</protein>
<keyword evidence="5" id="KW-0411">Iron-sulfur</keyword>
<dbReference type="InterPro" id="IPR058240">
    <property type="entry name" value="rSAM_sf"/>
</dbReference>
<keyword evidence="2" id="KW-0949">S-adenosyl-L-methionine</keyword>
<name>A0A1V9FYR3_9BACT</name>
<gene>
    <name evidence="6" type="ORF">A3860_23805</name>
</gene>
<dbReference type="STRING" id="1703345.A3860_23805"/>
<keyword evidence="4" id="KW-0408">Iron</keyword>
<dbReference type="PANTHER" id="PTHR43409:SF7">
    <property type="entry name" value="BLL1977 PROTEIN"/>
    <property type="match status" value="1"/>
</dbReference>
<dbReference type="EMBL" id="LVYD01000045">
    <property type="protein sequence ID" value="OQP63376.1"/>
    <property type="molecule type" value="Genomic_DNA"/>
</dbReference>
<evidence type="ECO:0000256" key="1">
    <source>
        <dbReference type="ARBA" id="ARBA00001966"/>
    </source>
</evidence>
<keyword evidence="7" id="KW-1185">Reference proteome</keyword>
<dbReference type="Gene3D" id="3.40.50.280">
    <property type="entry name" value="Cobalamin-binding domain"/>
    <property type="match status" value="1"/>
</dbReference>
<organism evidence="6 7">
    <name type="scientific">Niastella vici</name>
    <dbReference type="NCBI Taxonomy" id="1703345"/>
    <lineage>
        <taxon>Bacteria</taxon>
        <taxon>Pseudomonadati</taxon>
        <taxon>Bacteroidota</taxon>
        <taxon>Chitinophagia</taxon>
        <taxon>Chitinophagales</taxon>
        <taxon>Chitinophagaceae</taxon>
        <taxon>Niastella</taxon>
    </lineage>
</organism>
<evidence type="ECO:0000256" key="5">
    <source>
        <dbReference type="ARBA" id="ARBA00023014"/>
    </source>
</evidence>
<dbReference type="SFLD" id="SFLDG01082">
    <property type="entry name" value="B12-binding_domain_containing"/>
    <property type="match status" value="1"/>
</dbReference>
<dbReference type="Proteomes" id="UP000192796">
    <property type="component" value="Unassembled WGS sequence"/>
</dbReference>
<evidence type="ECO:0000313" key="6">
    <source>
        <dbReference type="EMBL" id="OQP63376.1"/>
    </source>
</evidence>
<proteinExistence type="predicted"/>
<dbReference type="GO" id="GO:0051536">
    <property type="term" value="F:iron-sulfur cluster binding"/>
    <property type="evidence" value="ECO:0007669"/>
    <property type="project" value="UniProtKB-KW"/>
</dbReference>
<comment type="caution">
    <text evidence="6">The sequence shown here is derived from an EMBL/GenBank/DDBJ whole genome shotgun (WGS) entry which is preliminary data.</text>
</comment>
<dbReference type="PANTHER" id="PTHR43409">
    <property type="entry name" value="ANAEROBIC MAGNESIUM-PROTOPORPHYRIN IX MONOMETHYL ESTER CYCLASE-RELATED"/>
    <property type="match status" value="1"/>
</dbReference>
<dbReference type="GO" id="GO:0005829">
    <property type="term" value="C:cytosol"/>
    <property type="evidence" value="ECO:0007669"/>
    <property type="project" value="TreeGrafter"/>
</dbReference>
<accession>A0A1V9FYR3</accession>
<dbReference type="SUPFAM" id="SSF102114">
    <property type="entry name" value="Radical SAM enzymes"/>
    <property type="match status" value="1"/>
</dbReference>
<dbReference type="InterPro" id="IPR007197">
    <property type="entry name" value="rSAM"/>
</dbReference>
<evidence type="ECO:0000313" key="7">
    <source>
        <dbReference type="Proteomes" id="UP000192796"/>
    </source>
</evidence>
<dbReference type="AlphaFoldDB" id="A0A1V9FYR3"/>